<name>A0A8J2RWA2_9CRUS</name>
<dbReference type="GO" id="GO:0005794">
    <property type="term" value="C:Golgi apparatus"/>
    <property type="evidence" value="ECO:0007669"/>
    <property type="project" value="TreeGrafter"/>
</dbReference>
<feature type="domain" description="Methyltransferase FkbM" evidence="3">
    <location>
        <begin position="169"/>
        <end position="326"/>
    </location>
</feature>
<reference evidence="4" key="1">
    <citation type="submission" date="2021-11" db="EMBL/GenBank/DDBJ databases">
        <authorList>
            <person name="Schell T."/>
        </authorList>
    </citation>
    <scope>NUCLEOTIDE SEQUENCE</scope>
    <source>
        <strain evidence="4">M5</strain>
    </source>
</reference>
<feature type="transmembrane region" description="Helical" evidence="2">
    <location>
        <begin position="12"/>
        <end position="32"/>
    </location>
</feature>
<evidence type="ECO:0000259" key="3">
    <source>
        <dbReference type="Pfam" id="PF05050"/>
    </source>
</evidence>
<dbReference type="GO" id="GO:0016197">
    <property type="term" value="P:endosomal transport"/>
    <property type="evidence" value="ECO:0007669"/>
    <property type="project" value="TreeGrafter"/>
</dbReference>
<accession>A0A8J2RWA2</accession>
<evidence type="ECO:0000256" key="2">
    <source>
        <dbReference type="SAM" id="Phobius"/>
    </source>
</evidence>
<feature type="region of interest" description="Disordered" evidence="1">
    <location>
        <begin position="57"/>
        <end position="81"/>
    </location>
</feature>
<dbReference type="OrthoDB" id="6357215at2759"/>
<dbReference type="Gene3D" id="3.40.50.150">
    <property type="entry name" value="Vaccinia Virus protein VP39"/>
    <property type="match status" value="1"/>
</dbReference>
<keyword evidence="2" id="KW-0812">Transmembrane</keyword>
<dbReference type="EMBL" id="CAKKLH010000304">
    <property type="protein sequence ID" value="CAH0110633.1"/>
    <property type="molecule type" value="Genomic_DNA"/>
</dbReference>
<evidence type="ECO:0000256" key="1">
    <source>
        <dbReference type="SAM" id="MobiDB-lite"/>
    </source>
</evidence>
<comment type="caution">
    <text evidence="4">The sequence shown here is derived from an EMBL/GenBank/DDBJ whole genome shotgun (WGS) entry which is preliminary data.</text>
</comment>
<dbReference type="PANTHER" id="PTHR34009">
    <property type="entry name" value="PROTEIN STAR"/>
    <property type="match status" value="1"/>
</dbReference>
<sequence>MVRLHSSTLFSVLRLALLPALLLSLLYMFSLIKTKSEFIYHQRGIIVTEEMLSHTQQSSSEPITTTVSTQEEKTAITSAEPSPNKYNLMEETYGRKWSESPANMHLFSTDCTIVITLRLPAPNNLPYQMDHPEVMDPSDGQSKVILKMLQRKTNGFFHRMRWFRREFLSNTLYMERSLGWSGLLIEADRKAYSRLLKRNRKAYTAPVCLSTKPYPMQVIYNGTVSAGSFIVGQKEWNDIKNDHSAGNVINDSGDIYKIQCFPLYSILLAVGRTHVDYFSLDVEGSEYKILRTIPWHKVYMQTLTVEWDHTPEGEPAITRLMEDNNFIKFGMFSMPYSREIVFVQDFLYGFRIF</sequence>
<organism evidence="4 5">
    <name type="scientific">Daphnia galeata</name>
    <dbReference type="NCBI Taxonomy" id="27404"/>
    <lineage>
        <taxon>Eukaryota</taxon>
        <taxon>Metazoa</taxon>
        <taxon>Ecdysozoa</taxon>
        <taxon>Arthropoda</taxon>
        <taxon>Crustacea</taxon>
        <taxon>Branchiopoda</taxon>
        <taxon>Diplostraca</taxon>
        <taxon>Cladocera</taxon>
        <taxon>Anomopoda</taxon>
        <taxon>Daphniidae</taxon>
        <taxon>Daphnia</taxon>
    </lineage>
</organism>
<dbReference type="Proteomes" id="UP000789390">
    <property type="component" value="Unassembled WGS sequence"/>
</dbReference>
<keyword evidence="2" id="KW-1133">Transmembrane helix</keyword>
<dbReference type="GO" id="GO:0006888">
    <property type="term" value="P:endoplasmic reticulum to Golgi vesicle-mediated transport"/>
    <property type="evidence" value="ECO:0007669"/>
    <property type="project" value="TreeGrafter"/>
</dbReference>
<evidence type="ECO:0000313" key="5">
    <source>
        <dbReference type="Proteomes" id="UP000789390"/>
    </source>
</evidence>
<evidence type="ECO:0000313" key="4">
    <source>
        <dbReference type="EMBL" id="CAH0110633.1"/>
    </source>
</evidence>
<dbReference type="PANTHER" id="PTHR34009:SF2">
    <property type="entry name" value="PROTEIN STAR"/>
    <property type="match status" value="1"/>
</dbReference>
<dbReference type="Pfam" id="PF05050">
    <property type="entry name" value="Methyltransf_21"/>
    <property type="match status" value="1"/>
</dbReference>
<proteinExistence type="predicted"/>
<dbReference type="GO" id="GO:0005789">
    <property type="term" value="C:endoplasmic reticulum membrane"/>
    <property type="evidence" value="ECO:0007669"/>
    <property type="project" value="TreeGrafter"/>
</dbReference>
<dbReference type="GO" id="GO:0031902">
    <property type="term" value="C:late endosome membrane"/>
    <property type="evidence" value="ECO:0007669"/>
    <property type="project" value="TreeGrafter"/>
</dbReference>
<dbReference type="InterPro" id="IPR006342">
    <property type="entry name" value="FkbM_mtfrase"/>
</dbReference>
<dbReference type="GO" id="GO:0005886">
    <property type="term" value="C:plasma membrane"/>
    <property type="evidence" value="ECO:0007669"/>
    <property type="project" value="TreeGrafter"/>
</dbReference>
<keyword evidence="2" id="KW-0472">Membrane</keyword>
<dbReference type="SUPFAM" id="SSF53335">
    <property type="entry name" value="S-adenosyl-L-methionine-dependent methyltransferases"/>
    <property type="match status" value="1"/>
</dbReference>
<dbReference type="InterPro" id="IPR029063">
    <property type="entry name" value="SAM-dependent_MTases_sf"/>
</dbReference>
<keyword evidence="5" id="KW-1185">Reference proteome</keyword>
<dbReference type="InterPro" id="IPR053202">
    <property type="entry name" value="EGF_Rcpt_Signaling_Reg"/>
</dbReference>
<protein>
    <recommendedName>
        <fullName evidence="3">Methyltransferase FkbM domain-containing protein</fullName>
    </recommendedName>
</protein>
<dbReference type="AlphaFoldDB" id="A0A8J2RWA2"/>
<gene>
    <name evidence="4" type="ORF">DGAL_LOCUS14224</name>
</gene>